<keyword evidence="5" id="KW-1185">Reference proteome</keyword>
<comment type="similarity">
    <text evidence="1">Belongs to the DadA oxidoreductase family.</text>
</comment>
<reference evidence="4 5" key="1">
    <citation type="submission" date="2017-07" db="EMBL/GenBank/DDBJ databases">
        <title>Acidovorax KNDSW TSA 6 genome sequence and assembly.</title>
        <authorList>
            <person name="Mayilraj S."/>
        </authorList>
    </citation>
    <scope>NUCLEOTIDE SEQUENCE [LARGE SCALE GENOMIC DNA]</scope>
    <source>
        <strain evidence="4 5">KNDSW-TSA6</strain>
    </source>
</reference>
<name>A0A235ERD4_9BURK</name>
<gene>
    <name evidence="4" type="ORF">CBY09_07255</name>
</gene>
<dbReference type="PANTHER" id="PTHR13847">
    <property type="entry name" value="SARCOSINE DEHYDROGENASE-RELATED"/>
    <property type="match status" value="1"/>
</dbReference>
<dbReference type="RefSeq" id="WP_094287820.1">
    <property type="nucleotide sequence ID" value="NZ_NOIG01000004.1"/>
</dbReference>
<dbReference type="Gene3D" id="3.50.50.60">
    <property type="entry name" value="FAD/NAD(P)-binding domain"/>
    <property type="match status" value="2"/>
</dbReference>
<dbReference type="Gene3D" id="3.30.9.10">
    <property type="entry name" value="D-Amino Acid Oxidase, subunit A, domain 2"/>
    <property type="match status" value="1"/>
</dbReference>
<evidence type="ECO:0000256" key="2">
    <source>
        <dbReference type="ARBA" id="ARBA00023002"/>
    </source>
</evidence>
<proteinExistence type="inferred from homology"/>
<comment type="caution">
    <text evidence="4">The sequence shown here is derived from an EMBL/GenBank/DDBJ whole genome shotgun (WGS) entry which is preliminary data.</text>
</comment>
<evidence type="ECO:0000256" key="1">
    <source>
        <dbReference type="ARBA" id="ARBA00009410"/>
    </source>
</evidence>
<dbReference type="Proteomes" id="UP000215441">
    <property type="component" value="Unassembled WGS sequence"/>
</dbReference>
<evidence type="ECO:0000313" key="4">
    <source>
        <dbReference type="EMBL" id="OYD51582.1"/>
    </source>
</evidence>
<dbReference type="OrthoDB" id="18526at2"/>
<keyword evidence="2" id="KW-0560">Oxidoreductase</keyword>
<protein>
    <submittedName>
        <fullName evidence="4">Amino acid dehydrogenase</fullName>
    </submittedName>
</protein>
<sequence>MKIAIVGAGIVGVTTAYELASDGHEVTVFEQRSAAAEEASFATAGLLAPHLLSPWAVPGFGHALRLMGPHATLRLSGGLSRANWAWLSRWRSATHASSAPAAALERLAQYSQSRLQALAQRHELDFEASVGRLVLLRTEQERAQIQPALQVLRDSGVALREVDADIARQIEPGLSPEAPLAGAIHLPDARAGNCRLFAQLLRQGTQGSGVHFAFNTRIDRIGTTPVGVVVQGESDLRRFDAVVLCAGTASAALLPALGMRLPMAAVYGYSVSAPLRESTHAPQGSVVDVAQQISITRLGQRVRIAGGAELAGADAEHHAATLQRLYRTLNDWFPGGAQLSSGVQVWRGARPLLPDGAPVVGASGVPGLWLNTGHGAGGWALACGSARALADLMAQRAPEVPLDGLGMRQF</sequence>
<dbReference type="PANTHER" id="PTHR13847:SF280">
    <property type="entry name" value="D-AMINO ACID DEHYDROGENASE"/>
    <property type="match status" value="1"/>
</dbReference>
<dbReference type="AlphaFoldDB" id="A0A235ERD4"/>
<evidence type="ECO:0000313" key="5">
    <source>
        <dbReference type="Proteomes" id="UP000215441"/>
    </source>
</evidence>
<dbReference type="GO" id="GO:0055130">
    <property type="term" value="P:D-alanine catabolic process"/>
    <property type="evidence" value="ECO:0007669"/>
    <property type="project" value="TreeGrafter"/>
</dbReference>
<dbReference type="SUPFAM" id="SSF54373">
    <property type="entry name" value="FAD-linked reductases, C-terminal domain"/>
    <property type="match status" value="1"/>
</dbReference>
<feature type="domain" description="FAD dependent oxidoreductase" evidence="3">
    <location>
        <begin position="2"/>
        <end position="392"/>
    </location>
</feature>
<dbReference type="GO" id="GO:0005737">
    <property type="term" value="C:cytoplasm"/>
    <property type="evidence" value="ECO:0007669"/>
    <property type="project" value="TreeGrafter"/>
</dbReference>
<dbReference type="GO" id="GO:0008718">
    <property type="term" value="F:D-amino-acid dehydrogenase activity"/>
    <property type="evidence" value="ECO:0007669"/>
    <property type="project" value="TreeGrafter"/>
</dbReference>
<dbReference type="SUPFAM" id="SSF51905">
    <property type="entry name" value="FAD/NAD(P)-binding domain"/>
    <property type="match status" value="1"/>
</dbReference>
<evidence type="ECO:0000259" key="3">
    <source>
        <dbReference type="Pfam" id="PF01266"/>
    </source>
</evidence>
<dbReference type="GO" id="GO:0005886">
    <property type="term" value="C:plasma membrane"/>
    <property type="evidence" value="ECO:0007669"/>
    <property type="project" value="TreeGrafter"/>
</dbReference>
<dbReference type="InterPro" id="IPR006076">
    <property type="entry name" value="FAD-dep_OxRdtase"/>
</dbReference>
<dbReference type="InterPro" id="IPR036188">
    <property type="entry name" value="FAD/NAD-bd_sf"/>
</dbReference>
<dbReference type="Pfam" id="PF01266">
    <property type="entry name" value="DAO"/>
    <property type="match status" value="1"/>
</dbReference>
<dbReference type="EMBL" id="NOIG01000004">
    <property type="protein sequence ID" value="OYD51582.1"/>
    <property type="molecule type" value="Genomic_DNA"/>
</dbReference>
<organism evidence="4 5">
    <name type="scientific">Acidovorax kalamii</name>
    <dbReference type="NCBI Taxonomy" id="2004485"/>
    <lineage>
        <taxon>Bacteria</taxon>
        <taxon>Pseudomonadati</taxon>
        <taxon>Pseudomonadota</taxon>
        <taxon>Betaproteobacteria</taxon>
        <taxon>Burkholderiales</taxon>
        <taxon>Comamonadaceae</taxon>
        <taxon>Acidovorax</taxon>
    </lineage>
</organism>
<accession>A0A235ERD4</accession>